<dbReference type="Gene3D" id="3.60.40.10">
    <property type="entry name" value="PPM-type phosphatase domain"/>
    <property type="match status" value="1"/>
</dbReference>
<dbReference type="RefSeq" id="WP_200346556.1">
    <property type="nucleotide sequence ID" value="NZ_NRSJ01000021.1"/>
</dbReference>
<dbReference type="SUPFAM" id="SSF81606">
    <property type="entry name" value="PP2C-like"/>
    <property type="match status" value="1"/>
</dbReference>
<dbReference type="InterPro" id="IPR036457">
    <property type="entry name" value="PPM-type-like_dom_sf"/>
</dbReference>
<dbReference type="AlphaFoldDB" id="A0AAJ0U577"/>
<dbReference type="GO" id="GO:0004722">
    <property type="term" value="F:protein serine/threonine phosphatase activity"/>
    <property type="evidence" value="ECO:0007669"/>
    <property type="project" value="InterPro"/>
</dbReference>
<name>A0AAJ0U577_9GAMM</name>
<protein>
    <recommendedName>
        <fullName evidence="2">PPM-type phosphatase domain-containing protein</fullName>
    </recommendedName>
</protein>
<evidence type="ECO:0000313" key="4">
    <source>
        <dbReference type="Proteomes" id="UP001296776"/>
    </source>
</evidence>
<gene>
    <name evidence="3" type="ORF">CKO40_12495</name>
</gene>
<dbReference type="SMART" id="SM00331">
    <property type="entry name" value="PP2C_SIG"/>
    <property type="match status" value="1"/>
</dbReference>
<dbReference type="PANTHER" id="PTHR47992">
    <property type="entry name" value="PROTEIN PHOSPHATASE"/>
    <property type="match status" value="1"/>
</dbReference>
<proteinExistence type="predicted"/>
<comment type="caution">
    <text evidence="3">The sequence shown here is derived from an EMBL/GenBank/DDBJ whole genome shotgun (WGS) entry which is preliminary data.</text>
</comment>
<sequence length="242" mass="25124">MSAVSGSERSITAASQTDTGRVRDHNEDSCAAHPELGLWLVADGMGGASSGEVASALVVKTVRDGLNGGGELVEAIAEAHRTIHAGVAEGRGGAGMGSTVVALRIGGDQYEIAWVGDSRAYRFDGDELRQLSRDHSFVQALVEQGAIGSDEADHHPARHILTRVLGGDDPGPVEVERITGRLAGAECFLLCSDGLTDELSDDAIAAVLRERPKPDQAARALVAAAIERGGHDNVTVMVVCVA</sequence>
<dbReference type="InterPro" id="IPR001932">
    <property type="entry name" value="PPM-type_phosphatase-like_dom"/>
</dbReference>
<feature type="region of interest" description="Disordered" evidence="1">
    <location>
        <begin position="1"/>
        <end position="27"/>
    </location>
</feature>
<evidence type="ECO:0000259" key="2">
    <source>
        <dbReference type="PROSITE" id="PS51746"/>
    </source>
</evidence>
<keyword evidence="4" id="KW-1185">Reference proteome</keyword>
<feature type="domain" description="PPM-type phosphatase" evidence="2">
    <location>
        <begin position="10"/>
        <end position="241"/>
    </location>
</feature>
<feature type="compositionally biased region" description="Polar residues" evidence="1">
    <location>
        <begin position="1"/>
        <end position="19"/>
    </location>
</feature>
<evidence type="ECO:0000313" key="3">
    <source>
        <dbReference type="EMBL" id="MBK1705343.1"/>
    </source>
</evidence>
<dbReference type="InterPro" id="IPR015655">
    <property type="entry name" value="PP2C"/>
</dbReference>
<evidence type="ECO:0000256" key="1">
    <source>
        <dbReference type="SAM" id="MobiDB-lite"/>
    </source>
</evidence>
<reference evidence="3" key="1">
    <citation type="submission" date="2017-08" db="EMBL/GenBank/DDBJ databases">
        <authorList>
            <person name="Imhoff J.F."/>
            <person name="Rahn T."/>
            <person name="Kuenzel S."/>
            <person name="Neulinger S.C."/>
        </authorList>
    </citation>
    <scope>NUCLEOTIDE SEQUENCE</scope>
    <source>
        <strain evidence="3">DSM 11080</strain>
    </source>
</reference>
<dbReference type="Proteomes" id="UP001296776">
    <property type="component" value="Unassembled WGS sequence"/>
</dbReference>
<dbReference type="Pfam" id="PF13672">
    <property type="entry name" value="PP2C_2"/>
    <property type="match status" value="1"/>
</dbReference>
<accession>A0AAJ0U577</accession>
<organism evidence="3 4">
    <name type="scientific">Halochromatium glycolicum</name>
    <dbReference type="NCBI Taxonomy" id="85075"/>
    <lineage>
        <taxon>Bacteria</taxon>
        <taxon>Pseudomonadati</taxon>
        <taxon>Pseudomonadota</taxon>
        <taxon>Gammaproteobacteria</taxon>
        <taxon>Chromatiales</taxon>
        <taxon>Chromatiaceae</taxon>
        <taxon>Halochromatium</taxon>
    </lineage>
</organism>
<dbReference type="SMART" id="SM00332">
    <property type="entry name" value="PP2Cc"/>
    <property type="match status" value="1"/>
</dbReference>
<reference evidence="3" key="2">
    <citation type="journal article" date="2020" name="Microorganisms">
        <title>Osmotic Adaptation and Compatible Solute Biosynthesis of Phototrophic Bacteria as Revealed from Genome Analyses.</title>
        <authorList>
            <person name="Imhoff J.F."/>
            <person name="Rahn T."/>
            <person name="Kunzel S."/>
            <person name="Keller A."/>
            <person name="Neulinger S.C."/>
        </authorList>
    </citation>
    <scope>NUCLEOTIDE SEQUENCE</scope>
    <source>
        <strain evidence="3">DSM 11080</strain>
    </source>
</reference>
<dbReference type="CDD" id="cd00143">
    <property type="entry name" value="PP2Cc"/>
    <property type="match status" value="1"/>
</dbReference>
<dbReference type="EMBL" id="NRSJ01000021">
    <property type="protein sequence ID" value="MBK1705343.1"/>
    <property type="molecule type" value="Genomic_DNA"/>
</dbReference>
<dbReference type="PROSITE" id="PS51746">
    <property type="entry name" value="PPM_2"/>
    <property type="match status" value="1"/>
</dbReference>